<reference evidence="2" key="1">
    <citation type="submission" date="2017-07" db="EMBL/GenBank/DDBJ databases">
        <title>Taro Niue Genome Assembly and Annotation.</title>
        <authorList>
            <person name="Atibalentja N."/>
            <person name="Keating K."/>
            <person name="Fields C.J."/>
        </authorList>
    </citation>
    <scope>NUCLEOTIDE SEQUENCE</scope>
    <source>
        <strain evidence="2">Niue_2</strain>
        <tissue evidence="2">Leaf</tissue>
    </source>
</reference>
<dbReference type="PANTHER" id="PTHR35758:SF2">
    <property type="entry name" value="TRANSMEMBRANE PROTEIN"/>
    <property type="match status" value="1"/>
</dbReference>
<dbReference type="OrthoDB" id="1929320at2759"/>
<dbReference type="Proteomes" id="UP000652761">
    <property type="component" value="Unassembled WGS sequence"/>
</dbReference>
<name>A0A843TPX1_COLES</name>
<evidence type="ECO:0000256" key="1">
    <source>
        <dbReference type="SAM" id="Phobius"/>
    </source>
</evidence>
<organism evidence="2 3">
    <name type="scientific">Colocasia esculenta</name>
    <name type="common">Wild taro</name>
    <name type="synonym">Arum esculentum</name>
    <dbReference type="NCBI Taxonomy" id="4460"/>
    <lineage>
        <taxon>Eukaryota</taxon>
        <taxon>Viridiplantae</taxon>
        <taxon>Streptophyta</taxon>
        <taxon>Embryophyta</taxon>
        <taxon>Tracheophyta</taxon>
        <taxon>Spermatophyta</taxon>
        <taxon>Magnoliopsida</taxon>
        <taxon>Liliopsida</taxon>
        <taxon>Araceae</taxon>
        <taxon>Aroideae</taxon>
        <taxon>Colocasieae</taxon>
        <taxon>Colocasia</taxon>
    </lineage>
</organism>
<dbReference type="EMBL" id="NMUH01000176">
    <property type="protein sequence ID" value="MQL73668.1"/>
    <property type="molecule type" value="Genomic_DNA"/>
</dbReference>
<keyword evidence="1" id="KW-0472">Membrane</keyword>
<dbReference type="PROSITE" id="PS51257">
    <property type="entry name" value="PROKAR_LIPOPROTEIN"/>
    <property type="match status" value="1"/>
</dbReference>
<feature type="transmembrane region" description="Helical" evidence="1">
    <location>
        <begin position="68"/>
        <end position="89"/>
    </location>
</feature>
<accession>A0A843TPX1</accession>
<keyword evidence="3" id="KW-1185">Reference proteome</keyword>
<evidence type="ECO:0000313" key="2">
    <source>
        <dbReference type="EMBL" id="MQL73668.1"/>
    </source>
</evidence>
<dbReference type="PANTHER" id="PTHR35758">
    <property type="entry name" value="TRANSMEMBRANE PROTEIN"/>
    <property type="match status" value="1"/>
</dbReference>
<feature type="transmembrane region" description="Helical" evidence="1">
    <location>
        <begin position="101"/>
        <end position="123"/>
    </location>
</feature>
<comment type="caution">
    <text evidence="2">The sequence shown here is derived from an EMBL/GenBank/DDBJ whole genome shotgun (WGS) entry which is preliminary data.</text>
</comment>
<evidence type="ECO:0000313" key="3">
    <source>
        <dbReference type="Proteomes" id="UP000652761"/>
    </source>
</evidence>
<keyword evidence="1" id="KW-0812">Transmembrane</keyword>
<protein>
    <submittedName>
        <fullName evidence="2">Uncharacterized protein</fullName>
    </submittedName>
</protein>
<sequence length="139" mass="15027">MEPRKGGSVPCGQLAGGCMGRGRRRPSSTEKLVAIGLTLLAIASPLYVDRTPPRPEEEEEESEYGSSAARLLPAALVVLILATISFASFFDSRYTRFDPYWIHRVGGSSAGIVALLLLLALVLKVQGFVCGEKKKMKCQ</sequence>
<dbReference type="AlphaFoldDB" id="A0A843TPX1"/>
<keyword evidence="1" id="KW-1133">Transmembrane helix</keyword>
<proteinExistence type="predicted"/>
<gene>
    <name evidence="2" type="ORF">Taro_006005</name>
</gene>